<dbReference type="AlphaFoldDB" id="A0AAD4L9V5"/>
<evidence type="ECO:0000313" key="2">
    <source>
        <dbReference type="EMBL" id="KAH8977873.1"/>
    </source>
</evidence>
<comment type="caution">
    <text evidence="2">The sequence shown here is derived from an EMBL/GenBank/DDBJ whole genome shotgun (WGS) entry which is preliminary data.</text>
</comment>
<proteinExistence type="predicted"/>
<keyword evidence="3" id="KW-1185">Reference proteome</keyword>
<accession>A0AAD4L9V5</accession>
<protein>
    <submittedName>
        <fullName evidence="2">Uncharacterized protein</fullName>
    </submittedName>
</protein>
<sequence length="162" mass="18993">MEHHKKLKKTPHIKEENAMCSAVIVPQNTPLYEHVCKEREGGYNGDDKNPWKRPKRAACCTHYCTTKISQVSKPSQKKPQKRELQRNHTMPAPYRKPGQKPWTTDEAEPPTYDAIWQHLEFCTQARVQQYPLNPFLLRTQELAVLMHQKPYRPIKMSMANET</sequence>
<gene>
    <name evidence="2" type="ORF">EDB92DRAFT_1821980</name>
</gene>
<evidence type="ECO:0000313" key="3">
    <source>
        <dbReference type="Proteomes" id="UP001201163"/>
    </source>
</evidence>
<name>A0AAD4L9V5_9AGAM</name>
<dbReference type="Proteomes" id="UP001201163">
    <property type="component" value="Unassembled WGS sequence"/>
</dbReference>
<feature type="region of interest" description="Disordered" evidence="1">
    <location>
        <begin position="70"/>
        <end position="108"/>
    </location>
</feature>
<reference evidence="2" key="1">
    <citation type="submission" date="2022-01" db="EMBL/GenBank/DDBJ databases">
        <title>Comparative genomics reveals a dynamic genome evolution in the ectomycorrhizal milk-cap (Lactarius) mushrooms.</title>
        <authorList>
            <consortium name="DOE Joint Genome Institute"/>
            <person name="Lebreton A."/>
            <person name="Tang N."/>
            <person name="Kuo A."/>
            <person name="LaButti K."/>
            <person name="Drula E."/>
            <person name="Barry K."/>
            <person name="Clum A."/>
            <person name="Lipzen A."/>
            <person name="Mousain D."/>
            <person name="Ng V."/>
            <person name="Wang R."/>
            <person name="Wang X."/>
            <person name="Dai Y."/>
            <person name="Henrissat B."/>
            <person name="Grigoriev I.V."/>
            <person name="Guerin-Laguette A."/>
            <person name="Yu F."/>
            <person name="Martin F.M."/>
        </authorList>
    </citation>
    <scope>NUCLEOTIDE SEQUENCE</scope>
    <source>
        <strain evidence="2">QP</strain>
    </source>
</reference>
<organism evidence="2 3">
    <name type="scientific">Lactarius akahatsu</name>
    <dbReference type="NCBI Taxonomy" id="416441"/>
    <lineage>
        <taxon>Eukaryota</taxon>
        <taxon>Fungi</taxon>
        <taxon>Dikarya</taxon>
        <taxon>Basidiomycota</taxon>
        <taxon>Agaricomycotina</taxon>
        <taxon>Agaricomycetes</taxon>
        <taxon>Russulales</taxon>
        <taxon>Russulaceae</taxon>
        <taxon>Lactarius</taxon>
    </lineage>
</organism>
<dbReference type="EMBL" id="JAKELL010000267">
    <property type="protein sequence ID" value="KAH8977873.1"/>
    <property type="molecule type" value="Genomic_DNA"/>
</dbReference>
<evidence type="ECO:0000256" key="1">
    <source>
        <dbReference type="SAM" id="MobiDB-lite"/>
    </source>
</evidence>